<gene>
    <name evidence="5" type="ORF">A8709_15010</name>
</gene>
<dbReference type="SUPFAM" id="SSF51215">
    <property type="entry name" value="Regulatory protein AraC"/>
    <property type="match status" value="1"/>
</dbReference>
<dbReference type="Pfam" id="PF02311">
    <property type="entry name" value="AraC_binding"/>
    <property type="match status" value="1"/>
</dbReference>
<dbReference type="InterPro" id="IPR020449">
    <property type="entry name" value="Tscrpt_reg_AraC-type_HTH"/>
</dbReference>
<dbReference type="SMART" id="SM00342">
    <property type="entry name" value="HTH_ARAC"/>
    <property type="match status" value="1"/>
</dbReference>
<dbReference type="PRINTS" id="PR00032">
    <property type="entry name" value="HTHARAC"/>
</dbReference>
<proteinExistence type="predicted"/>
<evidence type="ECO:0000256" key="1">
    <source>
        <dbReference type="ARBA" id="ARBA00023015"/>
    </source>
</evidence>
<accession>A0A1C1A4A5</accession>
<evidence type="ECO:0000256" key="2">
    <source>
        <dbReference type="ARBA" id="ARBA00023125"/>
    </source>
</evidence>
<dbReference type="PROSITE" id="PS00041">
    <property type="entry name" value="HTH_ARAC_FAMILY_1"/>
    <property type="match status" value="1"/>
</dbReference>
<evidence type="ECO:0000313" key="6">
    <source>
        <dbReference type="Proteomes" id="UP000093309"/>
    </source>
</evidence>
<evidence type="ECO:0000256" key="3">
    <source>
        <dbReference type="ARBA" id="ARBA00023163"/>
    </source>
</evidence>
<dbReference type="Gene3D" id="1.10.10.60">
    <property type="entry name" value="Homeodomain-like"/>
    <property type="match status" value="1"/>
</dbReference>
<dbReference type="PANTHER" id="PTHR43280">
    <property type="entry name" value="ARAC-FAMILY TRANSCRIPTIONAL REGULATOR"/>
    <property type="match status" value="1"/>
</dbReference>
<dbReference type="InterPro" id="IPR018062">
    <property type="entry name" value="HTH_AraC-typ_CS"/>
</dbReference>
<name>A0A1C1A4A5_9BACL</name>
<keyword evidence="1" id="KW-0805">Transcription regulation</keyword>
<dbReference type="InterPro" id="IPR003313">
    <property type="entry name" value="AraC-bd"/>
</dbReference>
<keyword evidence="3" id="KW-0804">Transcription</keyword>
<sequence>MMHTRFVLTPTTAQPYPLYIESIGHHEDQEKLIRTAGLPSYHWLQTYAGEGEFELHGKKIRLTPGMGVLMLPDVPHAYYAITETWCTQYVTFGGHCVQSILSTLDMLVSSVYRWDEDGPLHHAVGHMLNNLKTREDYSGYDASADLYHFLIQIKKHAQTNNRTSIRNQMLHLQPLTEWLEGHYPNPDTGIEQMAAVLRVTPRHLNTLCQHAFGLSPYAYLIMMRLRKSKEILLSDRQRSIKDIAVNVGFRDASHFIASFRKHIGYTPERFRELN</sequence>
<keyword evidence="2" id="KW-0238">DNA-binding</keyword>
<dbReference type="Gene3D" id="2.60.120.280">
    <property type="entry name" value="Regulatory protein AraC"/>
    <property type="match status" value="1"/>
</dbReference>
<dbReference type="InterPro" id="IPR009057">
    <property type="entry name" value="Homeodomain-like_sf"/>
</dbReference>
<dbReference type="InterPro" id="IPR018060">
    <property type="entry name" value="HTH_AraC"/>
</dbReference>
<dbReference type="STRING" id="512399.A8709_15010"/>
<evidence type="ECO:0000259" key="4">
    <source>
        <dbReference type="PROSITE" id="PS01124"/>
    </source>
</evidence>
<dbReference type="Pfam" id="PF12833">
    <property type="entry name" value="HTH_18"/>
    <property type="match status" value="1"/>
</dbReference>
<reference evidence="6" key="1">
    <citation type="submission" date="2016-05" db="EMBL/GenBank/DDBJ databases">
        <title>Paenibacillus oryzae. sp. nov., isolated from the rice root.</title>
        <authorList>
            <person name="Zhang J."/>
            <person name="Zhang X."/>
        </authorList>
    </citation>
    <scope>NUCLEOTIDE SEQUENCE [LARGE SCALE GENOMIC DNA]</scope>
    <source>
        <strain evidence="6">KCTC13222</strain>
    </source>
</reference>
<dbReference type="SUPFAM" id="SSF46689">
    <property type="entry name" value="Homeodomain-like"/>
    <property type="match status" value="1"/>
</dbReference>
<comment type="caution">
    <text evidence="5">The sequence shown here is derived from an EMBL/GenBank/DDBJ whole genome shotgun (WGS) entry which is preliminary data.</text>
</comment>
<protein>
    <recommendedName>
        <fullName evidence="4">HTH araC/xylS-type domain-containing protein</fullName>
    </recommendedName>
</protein>
<dbReference type="AlphaFoldDB" id="A0A1C1A4A5"/>
<dbReference type="PANTHER" id="PTHR43280:SF2">
    <property type="entry name" value="HTH-TYPE TRANSCRIPTIONAL REGULATOR EXSA"/>
    <property type="match status" value="1"/>
</dbReference>
<feature type="domain" description="HTH araC/xylS-type" evidence="4">
    <location>
        <begin position="173"/>
        <end position="273"/>
    </location>
</feature>
<evidence type="ECO:0000313" key="5">
    <source>
        <dbReference type="EMBL" id="OCT15389.1"/>
    </source>
</evidence>
<dbReference type="OrthoDB" id="2371670at2"/>
<dbReference type="GO" id="GO:0043565">
    <property type="term" value="F:sequence-specific DNA binding"/>
    <property type="evidence" value="ECO:0007669"/>
    <property type="project" value="InterPro"/>
</dbReference>
<dbReference type="Proteomes" id="UP000093309">
    <property type="component" value="Unassembled WGS sequence"/>
</dbReference>
<keyword evidence="6" id="KW-1185">Reference proteome</keyword>
<organism evidence="5 6">
    <name type="scientific">Paenibacillus pectinilyticus</name>
    <dbReference type="NCBI Taxonomy" id="512399"/>
    <lineage>
        <taxon>Bacteria</taxon>
        <taxon>Bacillati</taxon>
        <taxon>Bacillota</taxon>
        <taxon>Bacilli</taxon>
        <taxon>Bacillales</taxon>
        <taxon>Paenibacillaceae</taxon>
        <taxon>Paenibacillus</taxon>
    </lineage>
</organism>
<dbReference type="EMBL" id="LYPC01000014">
    <property type="protein sequence ID" value="OCT15389.1"/>
    <property type="molecule type" value="Genomic_DNA"/>
</dbReference>
<dbReference type="PROSITE" id="PS01124">
    <property type="entry name" value="HTH_ARAC_FAMILY_2"/>
    <property type="match status" value="1"/>
</dbReference>
<dbReference type="GO" id="GO:0003700">
    <property type="term" value="F:DNA-binding transcription factor activity"/>
    <property type="evidence" value="ECO:0007669"/>
    <property type="project" value="InterPro"/>
</dbReference>
<dbReference type="InterPro" id="IPR037923">
    <property type="entry name" value="HTH-like"/>
</dbReference>